<dbReference type="InterPro" id="IPR043133">
    <property type="entry name" value="GTP-CH-I_C/QueF"/>
</dbReference>
<dbReference type="PANTHER" id="PTHR43071:SF1">
    <property type="entry name" value="2-AMINO-4-HYDROXY-6-HYDROXYMETHYLDIHYDROPTERIDINE PYROPHOSPHOKINASE"/>
    <property type="match status" value="1"/>
</dbReference>
<evidence type="ECO:0000256" key="11">
    <source>
        <dbReference type="ARBA" id="ARBA00022909"/>
    </source>
</evidence>
<evidence type="ECO:0000313" key="16">
    <source>
        <dbReference type="Proteomes" id="UP000004367"/>
    </source>
</evidence>
<evidence type="ECO:0000256" key="5">
    <source>
        <dbReference type="ARBA" id="ARBA00005708"/>
    </source>
</evidence>
<dbReference type="SMART" id="SM00905">
    <property type="entry name" value="FolB"/>
    <property type="match status" value="1"/>
</dbReference>
<dbReference type="InterPro" id="IPR006157">
    <property type="entry name" value="FolB_dom"/>
</dbReference>
<dbReference type="UniPathway" id="UPA00077">
    <property type="reaction ID" value="UER00154"/>
</dbReference>
<evidence type="ECO:0000256" key="12">
    <source>
        <dbReference type="ARBA" id="ARBA00023239"/>
    </source>
</evidence>
<accession>H5US76</accession>
<evidence type="ECO:0000256" key="7">
    <source>
        <dbReference type="ARBA" id="ARBA00022679"/>
    </source>
</evidence>
<evidence type="ECO:0000313" key="15">
    <source>
        <dbReference type="EMBL" id="GAB48584.1"/>
    </source>
</evidence>
<dbReference type="STRING" id="1089455.MOPEL_074_00710"/>
<dbReference type="Pfam" id="PF01288">
    <property type="entry name" value="HPPK"/>
    <property type="match status" value="1"/>
</dbReference>
<dbReference type="GO" id="GO:0046656">
    <property type="term" value="P:folic acid biosynthetic process"/>
    <property type="evidence" value="ECO:0007669"/>
    <property type="project" value="UniProtKB-UniRule"/>
</dbReference>
<evidence type="ECO:0000256" key="8">
    <source>
        <dbReference type="ARBA" id="ARBA00022741"/>
    </source>
</evidence>
<dbReference type="CDD" id="cd00534">
    <property type="entry name" value="DHNA_DHNTPE"/>
    <property type="match status" value="1"/>
</dbReference>
<evidence type="ECO:0000256" key="10">
    <source>
        <dbReference type="ARBA" id="ARBA00022840"/>
    </source>
</evidence>
<evidence type="ECO:0000256" key="13">
    <source>
        <dbReference type="RuleBase" id="RU362079"/>
    </source>
</evidence>
<dbReference type="AlphaFoldDB" id="H5US76"/>
<keyword evidence="9 15" id="KW-0418">Kinase</keyword>
<dbReference type="Gene3D" id="3.30.1130.10">
    <property type="match status" value="1"/>
</dbReference>
<dbReference type="EMBL" id="BAFE01000053">
    <property type="protein sequence ID" value="GAB48584.1"/>
    <property type="molecule type" value="Genomic_DNA"/>
</dbReference>
<name>H5US76_9MICO</name>
<dbReference type="eggNOG" id="COG1539">
    <property type="taxonomic scope" value="Bacteria"/>
</dbReference>
<dbReference type="GO" id="GO:0046654">
    <property type="term" value="P:tetrahydrofolate biosynthetic process"/>
    <property type="evidence" value="ECO:0007669"/>
    <property type="project" value="UniProtKB-UniRule"/>
</dbReference>
<dbReference type="GO" id="GO:0016301">
    <property type="term" value="F:kinase activity"/>
    <property type="evidence" value="ECO:0007669"/>
    <property type="project" value="UniProtKB-KW"/>
</dbReference>
<dbReference type="SUPFAM" id="SSF55083">
    <property type="entry name" value="6-hydroxymethyl-7,8-dihydropterin pyrophosphokinase, HPPK"/>
    <property type="match status" value="1"/>
</dbReference>
<comment type="similarity">
    <text evidence="6">In the N-terminal section; belongs to the DHNA family.</text>
</comment>
<dbReference type="GO" id="GO:0003848">
    <property type="term" value="F:2-amino-4-hydroxy-6-hydroxymethyldihydropteridine diphosphokinase activity"/>
    <property type="evidence" value="ECO:0007669"/>
    <property type="project" value="UniProtKB-EC"/>
</dbReference>
<comment type="similarity">
    <text evidence="5 13">Belongs to the DHNA family.</text>
</comment>
<dbReference type="FunFam" id="3.30.1130.10:FF:000003">
    <property type="entry name" value="7,8-dihydroneopterin aldolase"/>
    <property type="match status" value="1"/>
</dbReference>
<proteinExistence type="inferred from homology"/>
<dbReference type="Proteomes" id="UP000004367">
    <property type="component" value="Unassembled WGS sequence"/>
</dbReference>
<keyword evidence="8" id="KW-0547">Nucleotide-binding</keyword>
<keyword evidence="16" id="KW-1185">Reference proteome</keyword>
<dbReference type="PANTHER" id="PTHR43071">
    <property type="entry name" value="2-AMINO-4-HYDROXY-6-HYDROXYMETHYLDIHYDROPTERIDINE PYROPHOSPHOKINASE"/>
    <property type="match status" value="1"/>
</dbReference>
<keyword evidence="10" id="KW-0067">ATP-binding</keyword>
<evidence type="ECO:0000256" key="4">
    <source>
        <dbReference type="ARBA" id="ARBA00005051"/>
    </source>
</evidence>
<dbReference type="Gene3D" id="3.30.70.560">
    <property type="entry name" value="7,8-Dihydro-6-hydroxymethylpterin-pyrophosphokinase HPPK"/>
    <property type="match status" value="1"/>
</dbReference>
<comment type="pathway">
    <text evidence="3 13">Cofactor biosynthesis; tetrahydrofolate biosynthesis; 2-amino-4-hydroxy-6-hydroxymethyl-7,8-dihydropteridine diphosphate from 7,8-dihydroneopterin triphosphate: step 3/4.</text>
</comment>
<evidence type="ECO:0000256" key="6">
    <source>
        <dbReference type="ARBA" id="ARBA00009640"/>
    </source>
</evidence>
<dbReference type="InterPro" id="IPR035907">
    <property type="entry name" value="Hppk_sf"/>
</dbReference>
<dbReference type="EC" id="2.7.6.3" evidence="13"/>
<keyword evidence="11 13" id="KW-0289">Folate biosynthesis</keyword>
<dbReference type="RefSeq" id="WP_009482482.1">
    <property type="nucleotide sequence ID" value="NZ_BAFE01000053.1"/>
</dbReference>
<dbReference type="SUPFAM" id="SSF55620">
    <property type="entry name" value="Tetrahydrobiopterin biosynthesis enzymes-like"/>
    <property type="match status" value="1"/>
</dbReference>
<evidence type="ECO:0000256" key="1">
    <source>
        <dbReference type="ARBA" id="ARBA00000198"/>
    </source>
</evidence>
<organism evidence="15 16">
    <name type="scientific">Mobilicoccus pelagius NBRC 104925</name>
    <dbReference type="NCBI Taxonomy" id="1089455"/>
    <lineage>
        <taxon>Bacteria</taxon>
        <taxon>Bacillati</taxon>
        <taxon>Actinomycetota</taxon>
        <taxon>Actinomycetes</taxon>
        <taxon>Micrococcales</taxon>
        <taxon>Dermatophilaceae</taxon>
        <taxon>Mobilicoccus</taxon>
    </lineage>
</organism>
<dbReference type="GO" id="GO:0004150">
    <property type="term" value="F:dihydroneopterin aldolase activity"/>
    <property type="evidence" value="ECO:0007669"/>
    <property type="project" value="UniProtKB-UniRule"/>
</dbReference>
<dbReference type="PROSITE" id="PS00794">
    <property type="entry name" value="HPPK"/>
    <property type="match status" value="1"/>
</dbReference>
<dbReference type="InterPro" id="IPR000550">
    <property type="entry name" value="Hppk"/>
</dbReference>
<evidence type="ECO:0000256" key="3">
    <source>
        <dbReference type="ARBA" id="ARBA00005013"/>
    </source>
</evidence>
<dbReference type="NCBIfam" id="TIGR00525">
    <property type="entry name" value="folB"/>
    <property type="match status" value="1"/>
</dbReference>
<evidence type="ECO:0000256" key="2">
    <source>
        <dbReference type="ARBA" id="ARBA00001353"/>
    </source>
</evidence>
<comment type="pathway">
    <text evidence="4">Cofactor biosynthesis; tetrahydrofolate biosynthesis; 2-amino-4-hydroxy-6-hydroxymethyl-7,8-dihydropteridine diphosphate from 7,8-dihydroneopterin triphosphate: step 4/4.</text>
</comment>
<keyword evidence="12 13" id="KW-0456">Lyase</keyword>
<feature type="domain" description="7,8-dihydro-6-hydroxymethylpterin-pyrophosphokinase" evidence="14">
    <location>
        <begin position="207"/>
        <end position="218"/>
    </location>
</feature>
<dbReference type="OrthoDB" id="9808041at2"/>
<protein>
    <recommendedName>
        <fullName evidence="13">Bifunctional folate synthesis protein</fullName>
    </recommendedName>
    <domain>
        <recommendedName>
            <fullName evidence="13">Dihydroneopterin aldolase</fullName>
            <shortName evidence="13">DHNA</shortName>
            <ecNumber evidence="13">4.1.2.25</ecNumber>
        </recommendedName>
        <alternativeName>
            <fullName evidence="13">7,8-dihydroneopterin aldolase</fullName>
        </alternativeName>
    </domain>
    <domain>
        <recommendedName>
            <fullName evidence="13">2-amino-4-hydroxy-6-hydroxymethyldihydropteridine pyrophosphokinase</fullName>
            <ecNumber evidence="13">2.7.6.3</ecNumber>
        </recommendedName>
        <alternativeName>
            <fullName evidence="13">6-hydroxymethyl-7,8-dihydropterin pyrophosphokinase</fullName>
            <shortName evidence="13">PPPK</shortName>
        </alternativeName>
        <alternativeName>
            <fullName evidence="13">7,8-dihydro-6-hydroxymethylpterin pyrophosphokinase</fullName>
            <shortName evidence="13">HPPK</shortName>
        </alternativeName>
    </domain>
</protein>
<dbReference type="EC" id="4.1.2.25" evidence="13"/>
<evidence type="ECO:0000256" key="9">
    <source>
        <dbReference type="ARBA" id="ARBA00022777"/>
    </source>
</evidence>
<keyword evidence="7" id="KW-0808">Transferase</keyword>
<comment type="catalytic activity">
    <reaction evidence="1">
        <text>6-hydroxymethyl-7,8-dihydropterin + ATP = (7,8-dihydropterin-6-yl)methyl diphosphate + AMP + H(+)</text>
        <dbReference type="Rhea" id="RHEA:11412"/>
        <dbReference type="ChEBI" id="CHEBI:15378"/>
        <dbReference type="ChEBI" id="CHEBI:30616"/>
        <dbReference type="ChEBI" id="CHEBI:44841"/>
        <dbReference type="ChEBI" id="CHEBI:72950"/>
        <dbReference type="ChEBI" id="CHEBI:456215"/>
        <dbReference type="EC" id="2.7.6.3"/>
    </reaction>
</comment>
<dbReference type="eggNOG" id="COG0801">
    <property type="taxonomic scope" value="Bacteria"/>
</dbReference>
<comment type="caution">
    <text evidence="15">The sequence shown here is derived from an EMBL/GenBank/DDBJ whole genome shotgun (WGS) entry which is preliminary data.</text>
</comment>
<comment type="catalytic activity">
    <reaction evidence="2 13">
        <text>7,8-dihydroneopterin = 6-hydroxymethyl-7,8-dihydropterin + glycolaldehyde</text>
        <dbReference type="Rhea" id="RHEA:10540"/>
        <dbReference type="ChEBI" id="CHEBI:17001"/>
        <dbReference type="ChEBI" id="CHEBI:17071"/>
        <dbReference type="ChEBI" id="CHEBI:44841"/>
        <dbReference type="EC" id="4.1.2.25"/>
    </reaction>
</comment>
<dbReference type="Pfam" id="PF02152">
    <property type="entry name" value="FolB"/>
    <property type="match status" value="1"/>
</dbReference>
<dbReference type="InterPro" id="IPR006156">
    <property type="entry name" value="Dihydroneopterin_aldolase"/>
</dbReference>
<evidence type="ECO:0000259" key="14">
    <source>
        <dbReference type="PROSITE" id="PS00794"/>
    </source>
</evidence>
<dbReference type="CDD" id="cd00483">
    <property type="entry name" value="HPPK"/>
    <property type="match status" value="1"/>
</dbReference>
<gene>
    <name evidence="15" type="primary">sulD</name>
    <name evidence="15" type="ORF">MOPEL_074_00710</name>
</gene>
<dbReference type="GO" id="GO:0005524">
    <property type="term" value="F:ATP binding"/>
    <property type="evidence" value="ECO:0007669"/>
    <property type="project" value="UniProtKB-KW"/>
</dbReference>
<reference evidence="15 16" key="1">
    <citation type="submission" date="2012-02" db="EMBL/GenBank/DDBJ databases">
        <title>Whole genome shotgun sequence of Mobilicoccus pelagius NBRC 104925.</title>
        <authorList>
            <person name="Yoshida Y."/>
            <person name="Hosoyama A."/>
            <person name="Tsuchikane K."/>
            <person name="Katsumata H."/>
            <person name="Yamazaki S."/>
            <person name="Fujita N."/>
        </authorList>
    </citation>
    <scope>NUCLEOTIDE SEQUENCE [LARGE SCALE GENOMIC DNA]</scope>
    <source>
        <strain evidence="15 16">NBRC 104925</strain>
    </source>
</reference>
<dbReference type="NCBIfam" id="TIGR01498">
    <property type="entry name" value="folK"/>
    <property type="match status" value="1"/>
</dbReference>
<comment type="function">
    <text evidence="13">Catalyzes the conversion of 7,8-dihydroneopterin to 6-hydroxymethyl-7,8-dihydropterin.</text>
</comment>
<dbReference type="NCBIfam" id="TIGR00526">
    <property type="entry name" value="folB_dom"/>
    <property type="match status" value="1"/>
</dbReference>
<sequence>MSDRIVLTGVQTDGTHGVLPEEHEKPQRFVVDVVLEVDLQPAGGSDDLADTVSYADVADDVVAIVEGPHVDLVETLADRMAAAALAHPGVEAVEVTVHKPDAPIPHPFADVAVRIRREHAHRFVVALGANEGDPRRTLASAVRAVAGLDGVRVDGVSDLFETDPVGGPEQPAYLNAVLVGHTRLAPATLLRRLHRIEADHGRVRQVRWGPRTLDLDLVQHGDPRRDDDVVVDTETLVLPHPRAHERGFVLVPWAQVDPQAGLRRGDEVVPVVDLVARLDAEGQPAGVRVAEAWHPEW</sequence>